<proteinExistence type="predicted"/>
<comment type="caution">
    <text evidence="2">The sequence shown here is derived from an EMBL/GenBank/DDBJ whole genome shotgun (WGS) entry which is preliminary data.</text>
</comment>
<dbReference type="EMBL" id="JAAGNN010000013">
    <property type="protein sequence ID" value="KAF4081199.1"/>
    <property type="molecule type" value="Genomic_DNA"/>
</dbReference>
<sequence>RSKAQPQVAGEPGAYLRELGAQGRGHPGCGANPSQGTITHTHSHTTDNLEMPAYSGLGEETEVPRGNSLKHKENMNSMHTGWRQTPSPGGVRQTFQCVPLIWLNMFHK</sequence>
<protein>
    <submittedName>
        <fullName evidence="2">Uncharacterized protein</fullName>
    </submittedName>
</protein>
<dbReference type="Proteomes" id="UP000593565">
    <property type="component" value="Unassembled WGS sequence"/>
</dbReference>
<evidence type="ECO:0000313" key="3">
    <source>
        <dbReference type="Proteomes" id="UP000593565"/>
    </source>
</evidence>
<gene>
    <name evidence="2" type="ORF">AMELA_G00158760</name>
</gene>
<evidence type="ECO:0000313" key="2">
    <source>
        <dbReference type="EMBL" id="KAF4081199.1"/>
    </source>
</evidence>
<name>A0A7J6AGS6_AMEME</name>
<accession>A0A7J6AGS6</accession>
<organism evidence="2 3">
    <name type="scientific">Ameiurus melas</name>
    <name type="common">Black bullhead</name>
    <name type="synonym">Silurus melas</name>
    <dbReference type="NCBI Taxonomy" id="219545"/>
    <lineage>
        <taxon>Eukaryota</taxon>
        <taxon>Metazoa</taxon>
        <taxon>Chordata</taxon>
        <taxon>Craniata</taxon>
        <taxon>Vertebrata</taxon>
        <taxon>Euteleostomi</taxon>
        <taxon>Actinopterygii</taxon>
        <taxon>Neopterygii</taxon>
        <taxon>Teleostei</taxon>
        <taxon>Ostariophysi</taxon>
        <taxon>Siluriformes</taxon>
        <taxon>Ictaluridae</taxon>
        <taxon>Ameiurus</taxon>
    </lineage>
</organism>
<feature type="non-terminal residue" evidence="2">
    <location>
        <position position="1"/>
    </location>
</feature>
<evidence type="ECO:0000256" key="1">
    <source>
        <dbReference type="SAM" id="MobiDB-lite"/>
    </source>
</evidence>
<feature type="region of interest" description="Disordered" evidence="1">
    <location>
        <begin position="1"/>
        <end position="52"/>
    </location>
</feature>
<reference evidence="2 3" key="1">
    <citation type="submission" date="2020-02" db="EMBL/GenBank/DDBJ databases">
        <title>A chromosome-scale genome assembly of the black bullhead catfish (Ameiurus melas).</title>
        <authorList>
            <person name="Wen M."/>
            <person name="Zham M."/>
            <person name="Cabau C."/>
            <person name="Klopp C."/>
            <person name="Donnadieu C."/>
            <person name="Roques C."/>
            <person name="Bouchez O."/>
            <person name="Lampietro C."/>
            <person name="Jouanno E."/>
            <person name="Herpin A."/>
            <person name="Louis A."/>
            <person name="Berthelot C."/>
            <person name="Parey E."/>
            <person name="Roest-Crollius H."/>
            <person name="Braasch I."/>
            <person name="Postlethwait J."/>
            <person name="Robinson-Rechavi M."/>
            <person name="Echchiki A."/>
            <person name="Begum T."/>
            <person name="Montfort J."/>
            <person name="Schartl M."/>
            <person name="Bobe J."/>
            <person name="Guiguen Y."/>
        </authorList>
    </citation>
    <scope>NUCLEOTIDE SEQUENCE [LARGE SCALE GENOMIC DNA]</scope>
    <source>
        <strain evidence="2">M_S1</strain>
        <tissue evidence="2">Blood</tissue>
    </source>
</reference>
<dbReference type="AlphaFoldDB" id="A0A7J6AGS6"/>
<keyword evidence="3" id="KW-1185">Reference proteome</keyword>